<name>A0A1B0A233_GLOPL</name>
<comment type="similarity">
    <text evidence="1 7">Belongs to the peptidase S10 family.</text>
</comment>
<dbReference type="PANTHER" id="PTHR11802">
    <property type="entry name" value="SERINE PROTEASE FAMILY S10 SERINE CARBOXYPEPTIDASE"/>
    <property type="match status" value="1"/>
</dbReference>
<evidence type="ECO:0000256" key="3">
    <source>
        <dbReference type="ARBA" id="ARBA00022670"/>
    </source>
</evidence>
<evidence type="ECO:0000313" key="8">
    <source>
        <dbReference type="EnsemblMetazoa" id="GPAI032122-PA"/>
    </source>
</evidence>
<dbReference type="InterPro" id="IPR018202">
    <property type="entry name" value="Ser_caboxypep_ser_AS"/>
</dbReference>
<dbReference type="InterPro" id="IPR033124">
    <property type="entry name" value="Ser_caboxypep_his_AS"/>
</dbReference>
<evidence type="ECO:0000256" key="1">
    <source>
        <dbReference type="ARBA" id="ARBA00009431"/>
    </source>
</evidence>
<dbReference type="EnsemblMetazoa" id="GPAI032122-RA">
    <property type="protein sequence ID" value="GPAI032122-PA"/>
    <property type="gene ID" value="GPAI032122"/>
</dbReference>
<evidence type="ECO:0000256" key="4">
    <source>
        <dbReference type="ARBA" id="ARBA00022729"/>
    </source>
</evidence>
<organism evidence="8 9">
    <name type="scientific">Glossina pallidipes</name>
    <name type="common">Tsetse fly</name>
    <dbReference type="NCBI Taxonomy" id="7398"/>
    <lineage>
        <taxon>Eukaryota</taxon>
        <taxon>Metazoa</taxon>
        <taxon>Ecdysozoa</taxon>
        <taxon>Arthropoda</taxon>
        <taxon>Hexapoda</taxon>
        <taxon>Insecta</taxon>
        <taxon>Pterygota</taxon>
        <taxon>Neoptera</taxon>
        <taxon>Endopterygota</taxon>
        <taxon>Diptera</taxon>
        <taxon>Brachycera</taxon>
        <taxon>Muscomorpha</taxon>
        <taxon>Hippoboscoidea</taxon>
        <taxon>Glossinidae</taxon>
        <taxon>Glossina</taxon>
    </lineage>
</organism>
<evidence type="ECO:0000313" key="9">
    <source>
        <dbReference type="Proteomes" id="UP000092445"/>
    </source>
</evidence>
<dbReference type="GO" id="GO:0006508">
    <property type="term" value="P:proteolysis"/>
    <property type="evidence" value="ECO:0007669"/>
    <property type="project" value="UniProtKB-KW"/>
</dbReference>
<dbReference type="EC" id="3.4.16.-" evidence="7"/>
<dbReference type="Gene3D" id="3.40.50.1820">
    <property type="entry name" value="alpha/beta hydrolase"/>
    <property type="match status" value="1"/>
</dbReference>
<dbReference type="InterPro" id="IPR001563">
    <property type="entry name" value="Peptidase_S10"/>
</dbReference>
<proteinExistence type="inferred from homology"/>
<dbReference type="SUPFAM" id="SSF53474">
    <property type="entry name" value="alpha/beta-Hydrolases"/>
    <property type="match status" value="1"/>
</dbReference>
<reference evidence="9" key="1">
    <citation type="submission" date="2014-03" db="EMBL/GenBank/DDBJ databases">
        <authorList>
            <person name="Aksoy S."/>
            <person name="Warren W."/>
            <person name="Wilson R.K."/>
        </authorList>
    </citation>
    <scope>NUCLEOTIDE SEQUENCE [LARGE SCALE GENOMIC DNA]</scope>
    <source>
        <strain evidence="9">IAEA</strain>
    </source>
</reference>
<dbReference type="Pfam" id="PF00450">
    <property type="entry name" value="Peptidase_S10"/>
    <property type="match status" value="2"/>
</dbReference>
<protein>
    <recommendedName>
        <fullName evidence="7">Carboxypeptidase</fullName>
        <ecNumber evidence="7">3.4.16.-</ecNumber>
    </recommendedName>
</protein>
<evidence type="ECO:0000256" key="5">
    <source>
        <dbReference type="ARBA" id="ARBA00022801"/>
    </source>
</evidence>
<reference evidence="8" key="2">
    <citation type="submission" date="2020-05" db="UniProtKB">
        <authorList>
            <consortium name="EnsemblMetazoa"/>
        </authorList>
    </citation>
    <scope>IDENTIFICATION</scope>
    <source>
        <strain evidence="8">IAEA</strain>
    </source>
</reference>
<evidence type="ECO:0000256" key="2">
    <source>
        <dbReference type="ARBA" id="ARBA00022645"/>
    </source>
</evidence>
<keyword evidence="3 7" id="KW-0645">Protease</keyword>
<dbReference type="GO" id="GO:0004185">
    <property type="term" value="F:serine-type carboxypeptidase activity"/>
    <property type="evidence" value="ECO:0007669"/>
    <property type="project" value="UniProtKB-UniRule"/>
</dbReference>
<keyword evidence="5 7" id="KW-0378">Hydrolase</keyword>
<dbReference type="InterPro" id="IPR029058">
    <property type="entry name" value="AB_hydrolase_fold"/>
</dbReference>
<sequence length="538" mass="60799">MKFSSFTIRIFAILFCVKQISCAEGNSKAEYRKSFINPYPRFKAHYDKGDPGEPLFLTPLITDPKWTKEMIRNISRVNHKDFEDVESYSGYLTVDPNYNSNMFFWYFPSEEDPAYAPVVLWLQGGPGASSLFGLFAENGPFEFNEDGELGKRNYTWSKTHNLIYIDNPVGTGFSFTDHEEGYARNEKTVGHNLHEAVQQLYEIFEWSGNSDFWIAGESYAGKYVPALAYHIHKVQNSIDTRTIIPLKGMAIGNGLSDPIHQLQYGDYLYQLGLIDEHGLIEFNEAEKKGKDCIASHKMDCAFEVFDNLLNGDMTNGSLFHNLTGFDYYYNYLRTKEDNRSHALGTFLQSSTVRKAIHVGNKTFHDIDTVNKVEIYLKDDIMDTVAPWISELLNTDAHIYKIARREVWRMEDGEVAGYAKHAGNLIEIMVRNAGHMAPADQPKWIILTPVALGAMSDSTQFTRFPSNAFFKLTGGMCKRSVLKTAPKGLLSIFPFALQRSAATCVQLPGAAPQSIMTSPGEIILYLSSISNNLNALRQR</sequence>
<dbReference type="Proteomes" id="UP000092445">
    <property type="component" value="Unassembled WGS sequence"/>
</dbReference>
<dbReference type="PRINTS" id="PR00724">
    <property type="entry name" value="CRBOXYPTASEC"/>
</dbReference>
<dbReference type="PANTHER" id="PTHR11802:SF472">
    <property type="entry name" value="SERINE CARBOXYPEPTIDASE CPVL-RELATED"/>
    <property type="match status" value="1"/>
</dbReference>
<keyword evidence="4 7" id="KW-0732">Signal</keyword>
<evidence type="ECO:0000256" key="7">
    <source>
        <dbReference type="RuleBase" id="RU361156"/>
    </source>
</evidence>
<keyword evidence="2 7" id="KW-0121">Carboxypeptidase</keyword>
<dbReference type="AlphaFoldDB" id="A0A1B0A233"/>
<accession>A0A1B0A233</accession>
<evidence type="ECO:0000256" key="6">
    <source>
        <dbReference type="ARBA" id="ARBA00023180"/>
    </source>
</evidence>
<feature type="chain" id="PRO_5008445931" description="Carboxypeptidase" evidence="7">
    <location>
        <begin position="23"/>
        <end position="538"/>
    </location>
</feature>
<feature type="signal peptide" evidence="7">
    <location>
        <begin position="1"/>
        <end position="22"/>
    </location>
</feature>
<dbReference type="VEuPathDB" id="VectorBase:GPAI032122"/>
<dbReference type="PROSITE" id="PS00560">
    <property type="entry name" value="CARBOXYPEPT_SER_HIS"/>
    <property type="match status" value="1"/>
</dbReference>
<keyword evidence="9" id="KW-1185">Reference proteome</keyword>
<dbReference type="PROSITE" id="PS00131">
    <property type="entry name" value="CARBOXYPEPT_SER_SER"/>
    <property type="match status" value="1"/>
</dbReference>
<keyword evidence="6" id="KW-0325">Glycoprotein</keyword>
<dbReference type="STRING" id="7398.A0A1B0A233"/>